<gene>
    <name evidence="2" type="ORF">BSZ36_02780</name>
</gene>
<reference evidence="2 3" key="1">
    <citation type="submission" date="2016-11" db="EMBL/GenBank/DDBJ databases">
        <title>Study of marine rhodopsin-containing bacteria.</title>
        <authorList>
            <person name="Yoshizawa S."/>
            <person name="Kumagai Y."/>
            <person name="Kogure K."/>
        </authorList>
    </citation>
    <scope>NUCLEOTIDE SEQUENCE [LARGE SCALE GENOMIC DNA]</scope>
    <source>
        <strain evidence="2 3">SG-29</strain>
    </source>
</reference>
<evidence type="ECO:0008006" key="4">
    <source>
        <dbReference type="Google" id="ProtNLM"/>
    </source>
</evidence>
<keyword evidence="1" id="KW-0732">Signal</keyword>
<accession>A0A259TWS9</accession>
<dbReference type="AlphaFoldDB" id="A0A259TWS9"/>
<organism evidence="2 3">
    <name type="scientific">Rubricoccus marinus</name>
    <dbReference type="NCBI Taxonomy" id="716817"/>
    <lineage>
        <taxon>Bacteria</taxon>
        <taxon>Pseudomonadati</taxon>
        <taxon>Rhodothermota</taxon>
        <taxon>Rhodothermia</taxon>
        <taxon>Rhodothermales</taxon>
        <taxon>Rubricoccaceae</taxon>
        <taxon>Rubricoccus</taxon>
    </lineage>
</organism>
<feature type="chain" id="PRO_5013056802" description="Lipoprotein" evidence="1">
    <location>
        <begin position="20"/>
        <end position="189"/>
    </location>
</feature>
<evidence type="ECO:0000313" key="3">
    <source>
        <dbReference type="Proteomes" id="UP000216446"/>
    </source>
</evidence>
<dbReference type="InParanoid" id="A0A259TWS9"/>
<evidence type="ECO:0000313" key="2">
    <source>
        <dbReference type="EMBL" id="OZC01998.1"/>
    </source>
</evidence>
<dbReference type="EMBL" id="MQWB01000001">
    <property type="protein sequence ID" value="OZC01998.1"/>
    <property type="molecule type" value="Genomic_DNA"/>
</dbReference>
<feature type="signal peptide" evidence="1">
    <location>
        <begin position="1"/>
        <end position="19"/>
    </location>
</feature>
<dbReference type="RefSeq" id="WP_094545780.1">
    <property type="nucleotide sequence ID" value="NZ_MQWB01000001.1"/>
</dbReference>
<keyword evidence="3" id="KW-1185">Reference proteome</keyword>
<dbReference type="Proteomes" id="UP000216446">
    <property type="component" value="Unassembled WGS sequence"/>
</dbReference>
<comment type="caution">
    <text evidence="2">The sequence shown here is derived from an EMBL/GenBank/DDBJ whole genome shotgun (WGS) entry which is preliminary data.</text>
</comment>
<protein>
    <recommendedName>
        <fullName evidence="4">Lipoprotein</fullName>
    </recommendedName>
</protein>
<proteinExistence type="predicted"/>
<evidence type="ECO:0000256" key="1">
    <source>
        <dbReference type="SAM" id="SignalP"/>
    </source>
</evidence>
<sequence>MNRFAIPTALLALAMPLAACGGFDCNFPDYEFVEDTLILRADPEPSDTLTVVFELEEGGVAQNVWVGLGAQTPGVSSTSQSEVVLRAEFSDYEAERVPPLSAQAAGDTLFVVPSAFVETLAAAPPCAQGDGIVEPVCSLAPPNLQLFVIGTNAPEGVRAVRYLTRDVSGRLAPLWSASQTDAPARTARG</sequence>
<name>A0A259TWS9_9BACT</name>